<dbReference type="PANTHER" id="PTHR30420:SF2">
    <property type="entry name" value="N-SUCCINYLARGININE DIHYDROLASE"/>
    <property type="match status" value="1"/>
</dbReference>
<evidence type="ECO:0000313" key="3">
    <source>
        <dbReference type="EMBL" id="GAA5505348.1"/>
    </source>
</evidence>
<evidence type="ECO:0000256" key="2">
    <source>
        <dbReference type="ARBA" id="ARBA00022801"/>
    </source>
</evidence>
<dbReference type="InterPro" id="IPR037031">
    <property type="entry name" value="AstB_sf"/>
</dbReference>
<gene>
    <name evidence="3" type="primary">astB</name>
    <name evidence="3" type="ORF">Rcae01_00792</name>
</gene>
<reference evidence="3 4" key="1">
    <citation type="submission" date="2024-02" db="EMBL/GenBank/DDBJ databases">
        <title>Rhodopirellula caenicola NBRC 110016.</title>
        <authorList>
            <person name="Ichikawa N."/>
            <person name="Katano-Makiyama Y."/>
            <person name="Hidaka K."/>
        </authorList>
    </citation>
    <scope>NUCLEOTIDE SEQUENCE [LARGE SCALE GENOMIC DNA]</scope>
    <source>
        <strain evidence="3 4">NBRC 110016</strain>
    </source>
</reference>
<comment type="caution">
    <text evidence="3">The sequence shown here is derived from an EMBL/GenBank/DDBJ whole genome shotgun (WGS) entry which is preliminary data.</text>
</comment>
<evidence type="ECO:0000256" key="1">
    <source>
        <dbReference type="ARBA" id="ARBA00022503"/>
    </source>
</evidence>
<accession>A0ABP9VJG3</accession>
<dbReference type="InterPro" id="IPR007079">
    <property type="entry name" value="SuccinylArg_d-Hdrlase_AstB"/>
</dbReference>
<sequence>MKLTEVQVDRLVGPTHHFGGLGVGNVASLSHAGNVSSPASAALQGLDKMRLVASYGVPQFILPPQLRPDVNFLTQVGFQIADGESLEQVAQQTPTVLSAAMSCSAMWTANAATVSPAIDNRFGLPAMTVANLDASMHRAIEAESTTQELRCLFPKTKVLRPLPGGAAMRDEGAANHMRFGSDQNEPGIHLFVYGDGDPAAKRFWPRQSLLACKAIAIGQGLDPENTFLVKQHPDAIDAGAFHNDVVAASHHDLLIHHERAFYDPDHVISRMADRYQQCFGRPLRRVVVSDTDLPLADAVRTYLFNSQLISPAAENETAVPPVLICPSQVQQHTPTRTLVESWIGESKFFSEVRYVDLNQSMAGGGGPACLRLRIPLTPPELQQCDSRYRWTEELDQRLRRTISEFYPTRVSPTDLASAELISKSRQAHSEIAKLFQ</sequence>
<dbReference type="Gene3D" id="3.75.10.20">
    <property type="entry name" value="Succinylarginine dihydrolase"/>
    <property type="match status" value="1"/>
</dbReference>
<dbReference type="Pfam" id="PF04996">
    <property type="entry name" value="AstB"/>
    <property type="match status" value="1"/>
</dbReference>
<dbReference type="SUPFAM" id="SSF55909">
    <property type="entry name" value="Pentein"/>
    <property type="match status" value="1"/>
</dbReference>
<keyword evidence="4" id="KW-1185">Reference proteome</keyword>
<dbReference type="Proteomes" id="UP001416858">
    <property type="component" value="Unassembled WGS sequence"/>
</dbReference>
<dbReference type="RefSeq" id="WP_345682391.1">
    <property type="nucleotide sequence ID" value="NZ_BAABRO010000001.1"/>
</dbReference>
<keyword evidence="1" id="KW-0056">Arginine metabolism</keyword>
<protein>
    <submittedName>
        <fullName evidence="3">N-succinylarginine dihydrolase</fullName>
    </submittedName>
</protein>
<keyword evidence="2" id="KW-0378">Hydrolase</keyword>
<dbReference type="EMBL" id="BAABRO010000001">
    <property type="protein sequence ID" value="GAA5505348.1"/>
    <property type="molecule type" value="Genomic_DNA"/>
</dbReference>
<evidence type="ECO:0000313" key="4">
    <source>
        <dbReference type="Proteomes" id="UP001416858"/>
    </source>
</evidence>
<proteinExistence type="predicted"/>
<organism evidence="3 4">
    <name type="scientific">Novipirellula caenicola</name>
    <dbReference type="NCBI Taxonomy" id="1536901"/>
    <lineage>
        <taxon>Bacteria</taxon>
        <taxon>Pseudomonadati</taxon>
        <taxon>Planctomycetota</taxon>
        <taxon>Planctomycetia</taxon>
        <taxon>Pirellulales</taxon>
        <taxon>Pirellulaceae</taxon>
        <taxon>Novipirellula</taxon>
    </lineage>
</organism>
<name>A0ABP9VJG3_9BACT</name>
<dbReference type="PANTHER" id="PTHR30420">
    <property type="entry name" value="N-SUCCINYLARGININE DIHYDROLASE"/>
    <property type="match status" value="1"/>
</dbReference>